<evidence type="ECO:0000313" key="2">
    <source>
        <dbReference type="EMBL" id="MBK2064525.1"/>
    </source>
</evidence>
<protein>
    <submittedName>
        <fullName evidence="2">Acyl carrier protein</fullName>
    </submittedName>
</protein>
<dbReference type="PROSITE" id="PS50075">
    <property type="entry name" value="CARRIER"/>
    <property type="match status" value="1"/>
</dbReference>
<accession>A0A9Q2KWB7</accession>
<evidence type="ECO:0000259" key="1">
    <source>
        <dbReference type="PROSITE" id="PS50075"/>
    </source>
</evidence>
<dbReference type="InterPro" id="IPR009081">
    <property type="entry name" value="PP-bd_ACP"/>
</dbReference>
<dbReference type="Proteomes" id="UP000701999">
    <property type="component" value="Unassembled WGS sequence"/>
</dbReference>
<dbReference type="InterPro" id="IPR036736">
    <property type="entry name" value="ACP-like_sf"/>
</dbReference>
<name>A0A9Q2KWB7_9GAMM</name>
<keyword evidence="3" id="KW-1185">Reference proteome</keyword>
<sequence length="74" mass="8694">MKELEKILCQVFRLKKDEVKDELTMNDIQVWDSLTHMDIITCIEEELSIQLTIDDIMNMRDIGAIKKIVSEKLV</sequence>
<reference evidence="2 3" key="1">
    <citation type="submission" date="2020-09" db="EMBL/GenBank/DDBJ databases">
        <title>Development of specific Francisella tularensis PCR assay based on in-depth characterization of family Francisellaceae.</title>
        <authorList>
            <person name="Ohrman C."/>
            <person name="Sahl J."/>
            <person name="Sjodin A."/>
            <person name="Uneklint I."/>
            <person name="Ballard R."/>
            <person name="Karlsson L."/>
            <person name="Mcdonough R."/>
            <person name="Sundell D."/>
            <person name="Soria K."/>
            <person name="Brindeflk B."/>
            <person name="Vallesi A."/>
            <person name="Ramirez-Paredes J.G."/>
            <person name="Colquhoun D."/>
            <person name="Myrtennas K."/>
            <person name="Birdsell D."/>
            <person name="Johansson A."/>
            <person name="Wagner D."/>
            <person name="Forsman M."/>
        </authorList>
    </citation>
    <scope>NUCLEOTIDE SEQUENCE [LARGE SCALE GENOMIC DNA]</scope>
    <source>
        <strain evidence="2 3">FSC1140</strain>
    </source>
</reference>
<dbReference type="GeneID" id="93254307"/>
<dbReference type="RefSeq" id="WP_159183796.1">
    <property type="nucleotide sequence ID" value="NZ_JACVJL010000113.1"/>
</dbReference>
<evidence type="ECO:0000313" key="3">
    <source>
        <dbReference type="Proteomes" id="UP000701999"/>
    </source>
</evidence>
<gene>
    <name evidence="2" type="ORF">IB647_01665</name>
</gene>
<dbReference type="Pfam" id="PF00550">
    <property type="entry name" value="PP-binding"/>
    <property type="match status" value="1"/>
</dbReference>
<dbReference type="SUPFAM" id="SSF47336">
    <property type="entry name" value="ACP-like"/>
    <property type="match status" value="1"/>
</dbReference>
<proteinExistence type="predicted"/>
<dbReference type="AlphaFoldDB" id="A0A9Q2KWB7"/>
<dbReference type="EMBL" id="JACVKN010000032">
    <property type="protein sequence ID" value="MBK2064525.1"/>
    <property type="molecule type" value="Genomic_DNA"/>
</dbReference>
<organism evidence="2 3">
    <name type="scientific">Francisella noatunensis</name>
    <dbReference type="NCBI Taxonomy" id="657445"/>
    <lineage>
        <taxon>Bacteria</taxon>
        <taxon>Pseudomonadati</taxon>
        <taxon>Pseudomonadota</taxon>
        <taxon>Gammaproteobacteria</taxon>
        <taxon>Thiotrichales</taxon>
        <taxon>Francisellaceae</taxon>
        <taxon>Francisella</taxon>
    </lineage>
</organism>
<feature type="domain" description="Carrier" evidence="1">
    <location>
        <begin position="1"/>
        <end position="73"/>
    </location>
</feature>
<comment type="caution">
    <text evidence="2">The sequence shown here is derived from an EMBL/GenBank/DDBJ whole genome shotgun (WGS) entry which is preliminary data.</text>
</comment>
<dbReference type="Gene3D" id="1.10.1200.10">
    <property type="entry name" value="ACP-like"/>
    <property type="match status" value="1"/>
</dbReference>